<feature type="region of interest" description="Disordered" evidence="1">
    <location>
        <begin position="1"/>
        <end position="56"/>
    </location>
</feature>
<sequence>MRPVQLATGDEDEDSGSSCDVEDDWVYSSSGSHSWSSDLSDSDSDSDDVIGIKASRRTSRSRTGRLDVWQRAAASSTAPAPQEDLAEEFPERWHEDVVIPSIKLGAKILTLTTFAFFLFYEYGVLFIGYLAGCQGKDGNYSDMFRLGDDKYYPDRRRILRRIIRNSLVPSVAIPALVRRADVCHHVRLAVQYYHFWV</sequence>
<feature type="compositionally biased region" description="Acidic residues" evidence="1">
    <location>
        <begin position="9"/>
        <end position="25"/>
    </location>
</feature>
<evidence type="ECO:0000313" key="3">
    <source>
        <dbReference type="EMBL" id="CAK0887483.1"/>
    </source>
</evidence>
<dbReference type="EMBL" id="CAUYUJ010018948">
    <property type="protein sequence ID" value="CAK0887483.1"/>
    <property type="molecule type" value="Genomic_DNA"/>
</dbReference>
<evidence type="ECO:0000256" key="2">
    <source>
        <dbReference type="SAM" id="Phobius"/>
    </source>
</evidence>
<evidence type="ECO:0000313" key="4">
    <source>
        <dbReference type="Proteomes" id="UP001189429"/>
    </source>
</evidence>
<feature type="transmembrane region" description="Helical" evidence="2">
    <location>
        <begin position="108"/>
        <end position="131"/>
    </location>
</feature>
<accession>A0ABN9WLM3</accession>
<reference evidence="3" key="1">
    <citation type="submission" date="2023-10" db="EMBL/GenBank/DDBJ databases">
        <authorList>
            <person name="Chen Y."/>
            <person name="Shah S."/>
            <person name="Dougan E. K."/>
            <person name="Thang M."/>
            <person name="Chan C."/>
        </authorList>
    </citation>
    <scope>NUCLEOTIDE SEQUENCE [LARGE SCALE GENOMIC DNA]</scope>
</reference>
<keyword evidence="4" id="KW-1185">Reference proteome</keyword>
<keyword evidence="2" id="KW-1133">Transmembrane helix</keyword>
<gene>
    <name evidence="3" type="ORF">PCOR1329_LOCUS68522</name>
</gene>
<organism evidence="3 4">
    <name type="scientific">Prorocentrum cordatum</name>
    <dbReference type="NCBI Taxonomy" id="2364126"/>
    <lineage>
        <taxon>Eukaryota</taxon>
        <taxon>Sar</taxon>
        <taxon>Alveolata</taxon>
        <taxon>Dinophyceae</taxon>
        <taxon>Prorocentrales</taxon>
        <taxon>Prorocentraceae</taxon>
        <taxon>Prorocentrum</taxon>
    </lineage>
</organism>
<proteinExistence type="predicted"/>
<dbReference type="Proteomes" id="UP001189429">
    <property type="component" value="Unassembled WGS sequence"/>
</dbReference>
<feature type="compositionally biased region" description="Low complexity" evidence="1">
    <location>
        <begin position="26"/>
        <end position="39"/>
    </location>
</feature>
<evidence type="ECO:0000256" key="1">
    <source>
        <dbReference type="SAM" id="MobiDB-lite"/>
    </source>
</evidence>
<keyword evidence="2" id="KW-0812">Transmembrane</keyword>
<protein>
    <submittedName>
        <fullName evidence="3">Uncharacterized protein</fullName>
    </submittedName>
</protein>
<name>A0ABN9WLM3_9DINO</name>
<keyword evidence="2" id="KW-0472">Membrane</keyword>
<comment type="caution">
    <text evidence="3">The sequence shown here is derived from an EMBL/GenBank/DDBJ whole genome shotgun (WGS) entry which is preliminary data.</text>
</comment>